<gene>
    <name evidence="2" type="ORF">FCL40_11695</name>
</gene>
<dbReference type="Proteomes" id="UP000305674">
    <property type="component" value="Unassembled WGS sequence"/>
</dbReference>
<comment type="caution">
    <text evidence="2">The sequence shown here is derived from an EMBL/GenBank/DDBJ whole genome shotgun (WGS) entry which is preliminary data.</text>
</comment>
<keyword evidence="3" id="KW-1185">Reference proteome</keyword>
<protein>
    <submittedName>
        <fullName evidence="2">Uncharacterized protein</fullName>
    </submittedName>
</protein>
<proteinExistence type="predicted"/>
<sequence>MGRADEPLTQGAGAAADAGGPGGADQAGGCRSGHGIAGAGDAAALCQFCPEPTVSPPAGR</sequence>
<feature type="compositionally biased region" description="Gly residues" evidence="1">
    <location>
        <begin position="19"/>
        <end position="34"/>
    </location>
</feature>
<organism evidence="2 3">
    <name type="scientific">Ferrimonas sediminicola</name>
    <dbReference type="NCBI Taxonomy" id="2569538"/>
    <lineage>
        <taxon>Bacteria</taxon>
        <taxon>Pseudomonadati</taxon>
        <taxon>Pseudomonadota</taxon>
        <taxon>Gammaproteobacteria</taxon>
        <taxon>Alteromonadales</taxon>
        <taxon>Ferrimonadaceae</taxon>
        <taxon>Ferrimonas</taxon>
    </lineage>
</organism>
<evidence type="ECO:0000313" key="2">
    <source>
        <dbReference type="EMBL" id="TKB48373.1"/>
    </source>
</evidence>
<accession>A0A4V5NUY8</accession>
<name>A0A4V5NUY8_9GAMM</name>
<dbReference type="AlphaFoldDB" id="A0A4V5NUY8"/>
<feature type="region of interest" description="Disordered" evidence="1">
    <location>
        <begin position="1"/>
        <end position="34"/>
    </location>
</feature>
<evidence type="ECO:0000313" key="3">
    <source>
        <dbReference type="Proteomes" id="UP000305674"/>
    </source>
</evidence>
<reference evidence="2 3" key="1">
    <citation type="submission" date="2019-04" db="EMBL/GenBank/DDBJ databases">
        <authorList>
            <person name="Hwang J.C."/>
        </authorList>
    </citation>
    <scope>NUCLEOTIDE SEQUENCE [LARGE SCALE GENOMIC DNA]</scope>
    <source>
        <strain evidence="2 3">IMCC35001</strain>
    </source>
</reference>
<evidence type="ECO:0000256" key="1">
    <source>
        <dbReference type="SAM" id="MobiDB-lite"/>
    </source>
</evidence>
<dbReference type="EMBL" id="SWCI01000007">
    <property type="protein sequence ID" value="TKB48373.1"/>
    <property type="molecule type" value="Genomic_DNA"/>
</dbReference>